<evidence type="ECO:0000256" key="3">
    <source>
        <dbReference type="ARBA" id="ARBA00022723"/>
    </source>
</evidence>
<evidence type="ECO:0000259" key="8">
    <source>
        <dbReference type="PROSITE" id="PS50089"/>
    </source>
</evidence>
<proteinExistence type="predicted"/>
<sequence>MERDENSVRDMEVDDNNNNNNNNRNREEEEGLLEMILDREEVAIKVFCESGEEEEGGDNNKVVVKMELEDMGFWVMDTRDDEKMVWAGEGVFDGKTKARVSTIKYDPNGRYCWISDLWSCLNQLQLDPTFHDPVVELLQYYIDYYVGLSKKRFLVRMKNYTVYCFADEEVKRIADLKGWYNAPGVDTFGPLRREDHPGTWMLLVIDESVQEEEEEDDDDDDKLLGLAMKVNELQSEQGCETDDCAICYQHLLGQDDSIVKLQCSHMFHQRCISDWFKLHLSCPLCRSPCLPPS</sequence>
<evidence type="ECO:0000256" key="4">
    <source>
        <dbReference type="ARBA" id="ARBA00022771"/>
    </source>
</evidence>
<dbReference type="Pfam" id="PF13639">
    <property type="entry name" value="zf-RING_2"/>
    <property type="match status" value="1"/>
</dbReference>
<feature type="domain" description="RING-type" evidence="8">
    <location>
        <begin position="244"/>
        <end position="286"/>
    </location>
</feature>
<organism evidence="9 10">
    <name type="scientific">Saponaria officinalis</name>
    <name type="common">Common soapwort</name>
    <name type="synonym">Lychnis saponaria</name>
    <dbReference type="NCBI Taxonomy" id="3572"/>
    <lineage>
        <taxon>Eukaryota</taxon>
        <taxon>Viridiplantae</taxon>
        <taxon>Streptophyta</taxon>
        <taxon>Embryophyta</taxon>
        <taxon>Tracheophyta</taxon>
        <taxon>Spermatophyta</taxon>
        <taxon>Magnoliopsida</taxon>
        <taxon>eudicotyledons</taxon>
        <taxon>Gunneridae</taxon>
        <taxon>Pentapetalae</taxon>
        <taxon>Caryophyllales</taxon>
        <taxon>Caryophyllaceae</taxon>
        <taxon>Caryophylleae</taxon>
        <taxon>Saponaria</taxon>
    </lineage>
</organism>
<comment type="catalytic activity">
    <reaction evidence="1">
        <text>S-ubiquitinyl-[E2 ubiquitin-conjugating enzyme]-L-cysteine + [acceptor protein]-L-lysine = [E2 ubiquitin-conjugating enzyme]-L-cysteine + N(6)-ubiquitinyl-[acceptor protein]-L-lysine.</text>
        <dbReference type="EC" id="2.3.2.27"/>
    </reaction>
</comment>
<evidence type="ECO:0000313" key="10">
    <source>
        <dbReference type="Proteomes" id="UP001443914"/>
    </source>
</evidence>
<dbReference type="CDD" id="cd16448">
    <property type="entry name" value="RING-H2"/>
    <property type="match status" value="1"/>
</dbReference>
<evidence type="ECO:0000256" key="6">
    <source>
        <dbReference type="PROSITE-ProRule" id="PRU00175"/>
    </source>
</evidence>
<dbReference type="SMART" id="SM00184">
    <property type="entry name" value="RING"/>
    <property type="match status" value="1"/>
</dbReference>
<protein>
    <recommendedName>
        <fullName evidence="2">RING-type E3 ubiquitin transferase</fullName>
        <ecNumber evidence="2">2.3.2.27</ecNumber>
    </recommendedName>
</protein>
<dbReference type="InterPro" id="IPR013083">
    <property type="entry name" value="Znf_RING/FYVE/PHD"/>
</dbReference>
<feature type="region of interest" description="Disordered" evidence="7">
    <location>
        <begin position="1"/>
        <end position="27"/>
    </location>
</feature>
<comment type="caution">
    <text evidence="9">The sequence shown here is derived from an EMBL/GenBank/DDBJ whole genome shotgun (WGS) entry which is preliminary data.</text>
</comment>
<keyword evidence="4 6" id="KW-0863">Zinc-finger</keyword>
<evidence type="ECO:0000256" key="5">
    <source>
        <dbReference type="ARBA" id="ARBA00022833"/>
    </source>
</evidence>
<keyword evidence="5" id="KW-0862">Zinc</keyword>
<evidence type="ECO:0000256" key="2">
    <source>
        <dbReference type="ARBA" id="ARBA00012483"/>
    </source>
</evidence>
<gene>
    <name evidence="9" type="ORF">RND81_04G204800</name>
</gene>
<dbReference type="EC" id="2.3.2.27" evidence="2"/>
<keyword evidence="3" id="KW-0479">Metal-binding</keyword>
<evidence type="ECO:0000256" key="1">
    <source>
        <dbReference type="ARBA" id="ARBA00000900"/>
    </source>
</evidence>
<evidence type="ECO:0000313" key="9">
    <source>
        <dbReference type="EMBL" id="KAK9735418.1"/>
    </source>
</evidence>
<accession>A0AAW1LNX6</accession>
<dbReference type="GO" id="GO:0008270">
    <property type="term" value="F:zinc ion binding"/>
    <property type="evidence" value="ECO:0007669"/>
    <property type="project" value="UniProtKB-KW"/>
</dbReference>
<evidence type="ECO:0000256" key="7">
    <source>
        <dbReference type="SAM" id="MobiDB-lite"/>
    </source>
</evidence>
<dbReference type="Gene3D" id="3.30.40.10">
    <property type="entry name" value="Zinc/RING finger domain, C3HC4 (zinc finger)"/>
    <property type="match status" value="1"/>
</dbReference>
<dbReference type="GO" id="GO:0061630">
    <property type="term" value="F:ubiquitin protein ligase activity"/>
    <property type="evidence" value="ECO:0007669"/>
    <property type="project" value="UniProtKB-EC"/>
</dbReference>
<dbReference type="PANTHER" id="PTHR15710">
    <property type="entry name" value="E3 UBIQUITIN-PROTEIN LIGASE PRAJA"/>
    <property type="match status" value="1"/>
</dbReference>
<dbReference type="SMART" id="SM01197">
    <property type="entry name" value="FANCL_C"/>
    <property type="match status" value="1"/>
</dbReference>
<reference evidence="9" key="1">
    <citation type="submission" date="2024-03" db="EMBL/GenBank/DDBJ databases">
        <title>WGS assembly of Saponaria officinalis var. Norfolk2.</title>
        <authorList>
            <person name="Jenkins J."/>
            <person name="Shu S."/>
            <person name="Grimwood J."/>
            <person name="Barry K."/>
            <person name="Goodstein D."/>
            <person name="Schmutz J."/>
            <person name="Leebens-Mack J."/>
            <person name="Osbourn A."/>
        </authorList>
    </citation>
    <scope>NUCLEOTIDE SEQUENCE [LARGE SCALE GENOMIC DNA]</scope>
    <source>
        <strain evidence="9">JIC</strain>
    </source>
</reference>
<feature type="compositionally biased region" description="Basic and acidic residues" evidence="7">
    <location>
        <begin position="1"/>
        <end position="11"/>
    </location>
</feature>
<dbReference type="PROSITE" id="PS50089">
    <property type="entry name" value="ZF_RING_2"/>
    <property type="match status" value="1"/>
</dbReference>
<dbReference type="Proteomes" id="UP001443914">
    <property type="component" value="Unassembled WGS sequence"/>
</dbReference>
<dbReference type="SUPFAM" id="SSF57850">
    <property type="entry name" value="RING/U-box"/>
    <property type="match status" value="1"/>
</dbReference>
<dbReference type="EMBL" id="JBDFQZ010000004">
    <property type="protein sequence ID" value="KAK9735418.1"/>
    <property type="molecule type" value="Genomic_DNA"/>
</dbReference>
<dbReference type="AlphaFoldDB" id="A0AAW1LNX6"/>
<name>A0AAW1LNX6_SAPOF</name>
<dbReference type="InterPro" id="IPR001841">
    <property type="entry name" value="Znf_RING"/>
</dbReference>
<keyword evidence="10" id="KW-1185">Reference proteome</keyword>